<comment type="similarity">
    <text evidence="1 14">Belongs to the reverse transcriptase family. Telomerase subfamily.</text>
</comment>
<evidence type="ECO:0000256" key="5">
    <source>
        <dbReference type="ARBA" id="ARBA00022679"/>
    </source>
</evidence>
<dbReference type="GO" id="GO:0046872">
    <property type="term" value="F:metal ion binding"/>
    <property type="evidence" value="ECO:0007669"/>
    <property type="project" value="UniProtKB-KW"/>
</dbReference>
<dbReference type="OMA" id="QGNHAST"/>
<evidence type="ECO:0000256" key="2">
    <source>
        <dbReference type="ARBA" id="ARBA00012493"/>
    </source>
</evidence>
<reference evidence="16" key="1">
    <citation type="submission" date="2012-04" db="EMBL/GenBank/DDBJ databases">
        <title>The Genome Sequence of Loa loa.</title>
        <authorList>
            <consortium name="The Broad Institute Genome Sequencing Platform"/>
            <consortium name="Broad Institute Genome Sequencing Center for Infectious Disease"/>
            <person name="Nutman T.B."/>
            <person name="Fink D.L."/>
            <person name="Russ C."/>
            <person name="Young S."/>
            <person name="Zeng Q."/>
            <person name="Gargeya S."/>
            <person name="Alvarado L."/>
            <person name="Berlin A."/>
            <person name="Chapman S.B."/>
            <person name="Chen Z."/>
            <person name="Freedman E."/>
            <person name="Gellesch M."/>
            <person name="Goldberg J."/>
            <person name="Griggs A."/>
            <person name="Gujja S."/>
            <person name="Heilman E.R."/>
            <person name="Heiman D."/>
            <person name="Howarth C."/>
            <person name="Mehta T."/>
            <person name="Neiman D."/>
            <person name="Pearson M."/>
            <person name="Roberts A."/>
            <person name="Saif S."/>
            <person name="Shea T."/>
            <person name="Shenoy N."/>
            <person name="Sisk P."/>
            <person name="Stolte C."/>
            <person name="Sykes S."/>
            <person name="White J."/>
            <person name="Yandava C."/>
            <person name="Haas B."/>
            <person name="Henn M.R."/>
            <person name="Nusbaum C."/>
            <person name="Birren B."/>
        </authorList>
    </citation>
    <scope>NUCLEOTIDE SEQUENCE [LARGE SCALE GENOMIC DNA]</scope>
</reference>
<dbReference type="AlphaFoldDB" id="A0A1S0TI39"/>
<dbReference type="GeneID" id="9951774"/>
<evidence type="ECO:0000256" key="7">
    <source>
        <dbReference type="ARBA" id="ARBA00022723"/>
    </source>
</evidence>
<dbReference type="GO" id="GO:0003720">
    <property type="term" value="F:telomerase activity"/>
    <property type="evidence" value="ECO:0007669"/>
    <property type="project" value="InterPro"/>
</dbReference>
<evidence type="ECO:0000256" key="11">
    <source>
        <dbReference type="ARBA" id="ARBA00023242"/>
    </source>
</evidence>
<dbReference type="InParanoid" id="A0A1S0TI39"/>
<dbReference type="GO" id="GO:0007004">
    <property type="term" value="P:telomere maintenance via telomerase"/>
    <property type="evidence" value="ECO:0007669"/>
    <property type="project" value="TreeGrafter"/>
</dbReference>
<accession>A0A1S0TI39</accession>
<dbReference type="Gene3D" id="3.30.70.2630">
    <property type="match status" value="1"/>
</dbReference>
<keyword evidence="6 14" id="KW-0548">Nucleotidyltransferase</keyword>
<dbReference type="RefSeq" id="XP_020301094.1">
    <property type="nucleotide sequence ID" value="XM_020448787.1"/>
</dbReference>
<evidence type="ECO:0000313" key="16">
    <source>
        <dbReference type="EMBL" id="EFO14230.2"/>
    </source>
</evidence>
<dbReference type="OrthoDB" id="5795055at2759"/>
<comment type="function">
    <text evidence="14">Telomerase is a ribonucleoprotein enzyme essential for the replication of chromosome termini in most eukaryotes. It elongates telomeres. It is a reverse transcriptase that adds simple sequence repeats to chromosome ends by copying a template sequence within the RNA component of the enzyme.</text>
</comment>
<dbReference type="EC" id="2.7.7.49" evidence="2 14"/>
<gene>
    <name evidence="16" type="ORF">LOAG_14294</name>
</gene>
<dbReference type="InterPro" id="IPR003545">
    <property type="entry name" value="Telomerase_RT"/>
</dbReference>
<evidence type="ECO:0000256" key="10">
    <source>
        <dbReference type="ARBA" id="ARBA00022918"/>
    </source>
</evidence>
<evidence type="ECO:0000256" key="1">
    <source>
        <dbReference type="ARBA" id="ARBA00008001"/>
    </source>
</evidence>
<evidence type="ECO:0000256" key="9">
    <source>
        <dbReference type="ARBA" id="ARBA00022895"/>
    </source>
</evidence>
<dbReference type="Pfam" id="PF12009">
    <property type="entry name" value="Telomerase_RBD"/>
    <property type="match status" value="1"/>
</dbReference>
<evidence type="ECO:0000256" key="13">
    <source>
        <dbReference type="ARBA" id="ARBA00048173"/>
    </source>
</evidence>
<dbReference type="PANTHER" id="PTHR12066:SF0">
    <property type="entry name" value="TELOMERASE REVERSE TRANSCRIPTASE"/>
    <property type="match status" value="1"/>
</dbReference>
<dbReference type="PANTHER" id="PTHR12066">
    <property type="entry name" value="TELOMERASE REVERSE TRANSCRIPTASE"/>
    <property type="match status" value="1"/>
</dbReference>
<comment type="catalytic activity">
    <reaction evidence="13 14">
        <text>DNA(n) + a 2'-deoxyribonucleoside 5'-triphosphate = DNA(n+1) + diphosphate</text>
        <dbReference type="Rhea" id="RHEA:22508"/>
        <dbReference type="Rhea" id="RHEA-COMP:17339"/>
        <dbReference type="Rhea" id="RHEA-COMP:17340"/>
        <dbReference type="ChEBI" id="CHEBI:33019"/>
        <dbReference type="ChEBI" id="CHEBI:61560"/>
        <dbReference type="ChEBI" id="CHEBI:173112"/>
        <dbReference type="EC" id="2.7.7.49"/>
    </reaction>
</comment>
<protein>
    <recommendedName>
        <fullName evidence="3 14">Telomerase reverse transcriptase</fullName>
        <ecNumber evidence="2 14">2.7.7.49</ecNumber>
    </recommendedName>
    <alternativeName>
        <fullName evidence="12 14">Telomerase catalytic subunit</fullName>
    </alternativeName>
</protein>
<evidence type="ECO:0000256" key="8">
    <source>
        <dbReference type="ARBA" id="ARBA00022842"/>
    </source>
</evidence>
<keyword evidence="10 14" id="KW-0695">RNA-directed DNA polymerase</keyword>
<dbReference type="GO" id="GO:0000333">
    <property type="term" value="C:telomerase catalytic core complex"/>
    <property type="evidence" value="ECO:0007669"/>
    <property type="project" value="TreeGrafter"/>
</dbReference>
<feature type="domain" description="Reverse transcriptase" evidence="15">
    <location>
        <begin position="230"/>
        <end position="532"/>
    </location>
</feature>
<keyword evidence="9 14" id="KW-0779">Telomere</keyword>
<evidence type="ECO:0000256" key="14">
    <source>
        <dbReference type="RuleBase" id="RU365061"/>
    </source>
</evidence>
<evidence type="ECO:0000256" key="6">
    <source>
        <dbReference type="ARBA" id="ARBA00022695"/>
    </source>
</evidence>
<dbReference type="KEGG" id="loa:LOAG_14294"/>
<dbReference type="GO" id="GO:0042162">
    <property type="term" value="F:telomeric DNA binding"/>
    <property type="evidence" value="ECO:0007669"/>
    <property type="project" value="TreeGrafter"/>
</dbReference>
<dbReference type="GO" id="GO:0070034">
    <property type="term" value="F:telomerase RNA binding"/>
    <property type="evidence" value="ECO:0007669"/>
    <property type="project" value="TreeGrafter"/>
</dbReference>
<evidence type="ECO:0000256" key="4">
    <source>
        <dbReference type="ARBA" id="ARBA00022454"/>
    </source>
</evidence>
<dbReference type="InterPro" id="IPR000477">
    <property type="entry name" value="RT_dom"/>
</dbReference>
<proteinExistence type="inferred from homology"/>
<keyword evidence="7 14" id="KW-0479">Metal-binding</keyword>
<dbReference type="CTD" id="9951774"/>
<dbReference type="Gene3D" id="1.10.132.70">
    <property type="match status" value="1"/>
</dbReference>
<dbReference type="PROSITE" id="PS50878">
    <property type="entry name" value="RT_POL"/>
    <property type="match status" value="1"/>
</dbReference>
<comment type="subcellular location">
    <subcellularLocation>
        <location evidence="14">Nucleus</location>
    </subcellularLocation>
    <subcellularLocation>
        <location evidence="14">Chromosome</location>
        <location evidence="14">Telomere</location>
    </subcellularLocation>
</comment>
<evidence type="ECO:0000256" key="12">
    <source>
        <dbReference type="ARBA" id="ARBA00032044"/>
    </source>
</evidence>
<keyword evidence="4 14" id="KW-0158">Chromosome</keyword>
<evidence type="ECO:0000256" key="3">
    <source>
        <dbReference type="ARBA" id="ARBA00016182"/>
    </source>
</evidence>
<dbReference type="CDD" id="cd01648">
    <property type="entry name" value="TERT"/>
    <property type="match status" value="1"/>
</dbReference>
<keyword evidence="8 14" id="KW-0460">Magnesium</keyword>
<dbReference type="EMBL" id="JH712411">
    <property type="protein sequence ID" value="EFO14230.2"/>
    <property type="molecule type" value="Genomic_DNA"/>
</dbReference>
<dbReference type="PRINTS" id="PR01365">
    <property type="entry name" value="TELOMERASERT"/>
</dbReference>
<keyword evidence="5 14" id="KW-0808">Transferase</keyword>
<dbReference type="GO" id="GO:0000781">
    <property type="term" value="C:chromosome, telomeric region"/>
    <property type="evidence" value="ECO:0007669"/>
    <property type="project" value="UniProtKB-SubCell"/>
</dbReference>
<sequence>MEQRKFFIAPRMCFHYTGHSWLNHRQGRMTHYADSISLCIEMIGAENFNKLDHLQQLLLEEMCSHIRRRLAALSIQYSLKHTVPRLDDFDVEFLLRKSVTYAQYRAFMRAIFGYLLPLGLIGKYNMKLAVDRISSTLFGLGFDESIRLSELFSFPFKTSALKWSRHLPSYDLCCIHRKFMLWLLNFSVHITRAAFYVTPENRTRILRFYRKDIWKRIEIHSFHLLFEKRDLKKIKGVMKSTVEAQVRFLPKNSGTRSLIVPTGKNFLRRYSVIALKIVSVVIDLVCAKQRKYSRELPLTGAAVWNGIGVFPKRFRRFMQMNESARIYAVKTDVRDCFDCINQNILRSVLRKHILLTKHFRLSANLIGMSFLISARSCGFGCGIDDHNCNLLELCVTGETVMWFLETYVINKEFQYRNGVYRAFRGIPQGNHASTRLCDLYLGAADCERYFELMKRRDTLLIRYVDDYLLLTADRNIAWKFLEVMHLGADDNYNIIADSTKTVINFYCERNELLISGKMVGPCSAVPWCGYIIYPGLRRYCIDWAKIHSEKAISCRIVHKMGSRKKRIAVLRFLKASLLEKYKMIHRFPSGKWKISVLKKFAAIGTKLYARPYARKVRLSVKGRWNHVFWQKLRAWLRQGFTYSYNTKLAHLYG</sequence>
<evidence type="ECO:0000259" key="15">
    <source>
        <dbReference type="PROSITE" id="PS50878"/>
    </source>
</evidence>
<name>A0A1S0TI39_LOALO</name>
<dbReference type="InterPro" id="IPR021891">
    <property type="entry name" value="Telomerase_RBD"/>
</dbReference>
<keyword evidence="11 14" id="KW-0539">Nucleus</keyword>
<organism evidence="16">
    <name type="scientific">Loa loa</name>
    <name type="common">Eye worm</name>
    <name type="synonym">Filaria loa</name>
    <dbReference type="NCBI Taxonomy" id="7209"/>
    <lineage>
        <taxon>Eukaryota</taxon>
        <taxon>Metazoa</taxon>
        <taxon>Ecdysozoa</taxon>
        <taxon>Nematoda</taxon>
        <taxon>Chromadorea</taxon>
        <taxon>Rhabditida</taxon>
        <taxon>Spirurina</taxon>
        <taxon>Spiruromorpha</taxon>
        <taxon>Filarioidea</taxon>
        <taxon>Onchocercidae</taxon>
        <taxon>Loa</taxon>
    </lineage>
</organism>